<dbReference type="SMART" id="SM00422">
    <property type="entry name" value="HTH_MERR"/>
    <property type="match status" value="1"/>
</dbReference>
<keyword evidence="5" id="KW-1185">Reference proteome</keyword>
<dbReference type="InterPro" id="IPR047057">
    <property type="entry name" value="MerR_fam"/>
</dbReference>
<feature type="coiled-coil region" evidence="2">
    <location>
        <begin position="97"/>
        <end position="124"/>
    </location>
</feature>
<dbReference type="InterPro" id="IPR000551">
    <property type="entry name" value="MerR-type_HTH_dom"/>
</dbReference>
<evidence type="ECO:0000313" key="5">
    <source>
        <dbReference type="Proteomes" id="UP000018877"/>
    </source>
</evidence>
<dbReference type="RefSeq" id="WP_024030368.1">
    <property type="nucleotide sequence ID" value="NZ_ALAN01000121.1"/>
</dbReference>
<evidence type="ECO:0000256" key="1">
    <source>
        <dbReference type="ARBA" id="ARBA00023125"/>
    </source>
</evidence>
<dbReference type="GO" id="GO:0003700">
    <property type="term" value="F:DNA-binding transcription factor activity"/>
    <property type="evidence" value="ECO:0007669"/>
    <property type="project" value="InterPro"/>
</dbReference>
<dbReference type="AlphaFoldDB" id="A0AB94IIA3"/>
<dbReference type="Proteomes" id="UP000018877">
    <property type="component" value="Unassembled WGS sequence"/>
</dbReference>
<dbReference type="GO" id="GO:0003677">
    <property type="term" value="F:DNA binding"/>
    <property type="evidence" value="ECO:0007669"/>
    <property type="project" value="UniProtKB-KW"/>
</dbReference>
<dbReference type="Gene3D" id="1.10.1660.10">
    <property type="match status" value="1"/>
</dbReference>
<proteinExistence type="predicted"/>
<reference evidence="4 5" key="1">
    <citation type="journal article" date="2014" name="Environ. Microbiol.">
        <title>The nitrate-ammonifying and nosZ-carrying bacterium Bacillus vireti is a potent source and sink for nitric and nitrous oxide under high nitrate conditions.</title>
        <authorList>
            <person name="Mania D."/>
            <person name="Heylen K."/>
            <person name="van Spanning R.J."/>
            <person name="Frostegard A."/>
        </authorList>
    </citation>
    <scope>NUCLEOTIDE SEQUENCE [LARGE SCALE GENOMIC DNA]</scope>
    <source>
        <strain evidence="4 5">LMG 21834</strain>
    </source>
</reference>
<sequence>MFSISEVAKETGFSAHTLRYYEKIGLLSAPKKLGGKRQYTAGDIRLLQFMKVLKNTGMSLEDIQEFLLDGCLLESEDSEHERTPKVQKRMNILQKHLLTLEQQRKEIEMVIRLTEEKLETYQEMLEGGHKDER</sequence>
<organism evidence="4 5">
    <name type="scientific">Neobacillus vireti LMG 21834</name>
    <dbReference type="NCBI Taxonomy" id="1131730"/>
    <lineage>
        <taxon>Bacteria</taxon>
        <taxon>Bacillati</taxon>
        <taxon>Bacillota</taxon>
        <taxon>Bacilli</taxon>
        <taxon>Bacillales</taxon>
        <taxon>Bacillaceae</taxon>
        <taxon>Neobacillus</taxon>
    </lineage>
</organism>
<dbReference type="CDD" id="cd01109">
    <property type="entry name" value="HTH_YyaN"/>
    <property type="match status" value="1"/>
</dbReference>
<dbReference type="EMBL" id="ALAN01000121">
    <property type="protein sequence ID" value="ETI66751.1"/>
    <property type="molecule type" value="Genomic_DNA"/>
</dbReference>
<dbReference type="PANTHER" id="PTHR30204">
    <property type="entry name" value="REDOX-CYCLING DRUG-SENSING TRANSCRIPTIONAL ACTIVATOR SOXR"/>
    <property type="match status" value="1"/>
</dbReference>
<evidence type="ECO:0000259" key="3">
    <source>
        <dbReference type="PROSITE" id="PS50937"/>
    </source>
</evidence>
<dbReference type="PRINTS" id="PR00040">
    <property type="entry name" value="HTHMERR"/>
</dbReference>
<dbReference type="PROSITE" id="PS50937">
    <property type="entry name" value="HTH_MERR_2"/>
    <property type="match status" value="1"/>
</dbReference>
<evidence type="ECO:0000313" key="4">
    <source>
        <dbReference type="EMBL" id="ETI66751.1"/>
    </source>
</evidence>
<keyword evidence="2" id="KW-0175">Coiled coil</keyword>
<dbReference type="InterPro" id="IPR009061">
    <property type="entry name" value="DNA-bd_dom_put_sf"/>
</dbReference>
<accession>A0AB94IIA3</accession>
<name>A0AB94IIA3_9BACI</name>
<gene>
    <name evidence="4" type="ORF">BAVI_21008</name>
</gene>
<protein>
    <submittedName>
        <fullName evidence="4">Transcriptional regulator</fullName>
    </submittedName>
</protein>
<feature type="domain" description="HTH merR-type" evidence="3">
    <location>
        <begin position="1"/>
        <end position="69"/>
    </location>
</feature>
<dbReference type="Pfam" id="PF13411">
    <property type="entry name" value="MerR_1"/>
    <property type="match status" value="1"/>
</dbReference>
<dbReference type="SUPFAM" id="SSF46955">
    <property type="entry name" value="Putative DNA-binding domain"/>
    <property type="match status" value="1"/>
</dbReference>
<dbReference type="PANTHER" id="PTHR30204:SF83">
    <property type="entry name" value="TRANSCRIPTIONAL REGULATOR, MERR FAMILY"/>
    <property type="match status" value="1"/>
</dbReference>
<keyword evidence="1" id="KW-0238">DNA-binding</keyword>
<evidence type="ECO:0000256" key="2">
    <source>
        <dbReference type="SAM" id="Coils"/>
    </source>
</evidence>
<comment type="caution">
    <text evidence="4">The sequence shown here is derived from an EMBL/GenBank/DDBJ whole genome shotgun (WGS) entry which is preliminary data.</text>
</comment>